<evidence type="ECO:0000256" key="2">
    <source>
        <dbReference type="ARBA" id="ARBA00022771"/>
    </source>
</evidence>
<feature type="transmembrane region" description="Helical" evidence="5">
    <location>
        <begin position="158"/>
        <end position="184"/>
    </location>
</feature>
<dbReference type="OrthoDB" id="264354at2759"/>
<feature type="compositionally biased region" description="Low complexity" evidence="4">
    <location>
        <begin position="18"/>
        <end position="31"/>
    </location>
</feature>
<dbReference type="Pfam" id="PF12906">
    <property type="entry name" value="RINGv"/>
    <property type="match status" value="1"/>
</dbReference>
<dbReference type="InParanoid" id="D2VTS6"/>
<evidence type="ECO:0000256" key="1">
    <source>
        <dbReference type="ARBA" id="ARBA00022723"/>
    </source>
</evidence>
<sequence>MVIDNHPHDDSLAKNKLLSEPSLPSNNPTPNSYYANSSDPYYLHQQHNSSLENVSLHHHHDDSEDKICRCCHGVLTANDDYIAPCKCTGSMKFVHRYCLDQWRSVSPKASSFYACDICSHTYDIKDVDENGRVLDGTEVVGKDGCCGYKPKTVAKFGALVTVDFAIILAVWQVLVLACAGFFALCDYDYGLRAKLFGTEMNIYLVSYICGLVMFFFFLGLFGLCCSGIILLNKMINGTFFGNCCTTEEFYTYDTYPYYSRPYSTYACSDMFFWYCFWSSLYGRPNYGGGGSCCYLGCMNCQGGYGGGGDCGNCDMGGCGGGDCKGEGVLIILVVIVLAVAIVGLLFGVILMGLLGYRIFSRRFSVLKRKDQTKYQQIQNYWPADQL</sequence>
<keyword evidence="1" id="KW-0479">Metal-binding</keyword>
<dbReference type="SUPFAM" id="SSF57850">
    <property type="entry name" value="RING/U-box"/>
    <property type="match status" value="1"/>
</dbReference>
<dbReference type="OMA" id="EMMGSEW"/>
<dbReference type="SMART" id="SM00744">
    <property type="entry name" value="RINGv"/>
    <property type="match status" value="1"/>
</dbReference>
<feature type="transmembrane region" description="Helical" evidence="5">
    <location>
        <begin position="204"/>
        <end position="231"/>
    </location>
</feature>
<evidence type="ECO:0000313" key="7">
    <source>
        <dbReference type="EMBL" id="EFC39777.1"/>
    </source>
</evidence>
<keyword evidence="3" id="KW-0862">Zinc</keyword>
<dbReference type="PROSITE" id="PS51292">
    <property type="entry name" value="ZF_RING_CH"/>
    <property type="match status" value="1"/>
</dbReference>
<dbReference type="Gene3D" id="3.30.40.10">
    <property type="entry name" value="Zinc/RING finger domain, C3HC4 (zinc finger)"/>
    <property type="match status" value="1"/>
</dbReference>
<dbReference type="STRING" id="5762.D2VTS6"/>
<dbReference type="KEGG" id="ngr:NAEGRDRAFT_81192"/>
<dbReference type="InterPro" id="IPR011016">
    <property type="entry name" value="Znf_RING-CH"/>
</dbReference>
<organism evidence="8">
    <name type="scientific">Naegleria gruberi</name>
    <name type="common">Amoeba</name>
    <dbReference type="NCBI Taxonomy" id="5762"/>
    <lineage>
        <taxon>Eukaryota</taxon>
        <taxon>Discoba</taxon>
        <taxon>Heterolobosea</taxon>
        <taxon>Tetramitia</taxon>
        <taxon>Eutetramitia</taxon>
        <taxon>Vahlkampfiidae</taxon>
        <taxon>Naegleria</taxon>
    </lineage>
</organism>
<keyword evidence="8" id="KW-1185">Reference proteome</keyword>
<keyword evidence="5" id="KW-0812">Transmembrane</keyword>
<keyword evidence="2" id="KW-0863">Zinc-finger</keyword>
<protein>
    <submittedName>
        <fullName evidence="7">RINGv domain-containing protein</fullName>
    </submittedName>
</protein>
<keyword evidence="5" id="KW-0472">Membrane</keyword>
<dbReference type="CDD" id="cd16495">
    <property type="entry name" value="RING_CH-C4HC3_MARCH"/>
    <property type="match status" value="1"/>
</dbReference>
<keyword evidence="5" id="KW-1133">Transmembrane helix</keyword>
<dbReference type="GO" id="GO:0008270">
    <property type="term" value="F:zinc ion binding"/>
    <property type="evidence" value="ECO:0007669"/>
    <property type="project" value="UniProtKB-KW"/>
</dbReference>
<feature type="region of interest" description="Disordered" evidence="4">
    <location>
        <begin position="1"/>
        <end position="31"/>
    </location>
</feature>
<dbReference type="InterPro" id="IPR013083">
    <property type="entry name" value="Znf_RING/FYVE/PHD"/>
</dbReference>
<evidence type="ECO:0000313" key="8">
    <source>
        <dbReference type="Proteomes" id="UP000006671"/>
    </source>
</evidence>
<dbReference type="EMBL" id="GG738897">
    <property type="protein sequence ID" value="EFC39777.1"/>
    <property type="molecule type" value="Genomic_DNA"/>
</dbReference>
<dbReference type="VEuPathDB" id="AmoebaDB:NAEGRDRAFT_81192"/>
<dbReference type="PANTHER" id="PTHR46347:SF1">
    <property type="entry name" value="RING_FYVE_PHD ZINC FINGER SUPERFAMILY PROTEIN"/>
    <property type="match status" value="1"/>
</dbReference>
<dbReference type="RefSeq" id="XP_002672521.1">
    <property type="nucleotide sequence ID" value="XM_002672475.1"/>
</dbReference>
<evidence type="ECO:0000259" key="6">
    <source>
        <dbReference type="PROSITE" id="PS51292"/>
    </source>
</evidence>
<feature type="transmembrane region" description="Helical" evidence="5">
    <location>
        <begin position="329"/>
        <end position="359"/>
    </location>
</feature>
<evidence type="ECO:0000256" key="5">
    <source>
        <dbReference type="SAM" id="Phobius"/>
    </source>
</evidence>
<proteinExistence type="predicted"/>
<evidence type="ECO:0000256" key="4">
    <source>
        <dbReference type="SAM" id="MobiDB-lite"/>
    </source>
</evidence>
<feature type="domain" description="RING-CH-type" evidence="6">
    <location>
        <begin position="60"/>
        <end position="125"/>
    </location>
</feature>
<gene>
    <name evidence="7" type="ORF">NAEGRDRAFT_81192</name>
</gene>
<dbReference type="PANTHER" id="PTHR46347">
    <property type="entry name" value="RING/FYVE/PHD ZINC FINGER SUPERFAMILY PROTEIN"/>
    <property type="match status" value="1"/>
</dbReference>
<name>D2VTS6_NAEGR</name>
<feature type="compositionally biased region" description="Basic and acidic residues" evidence="4">
    <location>
        <begin position="1"/>
        <end position="13"/>
    </location>
</feature>
<dbReference type="Proteomes" id="UP000006671">
    <property type="component" value="Unassembled WGS sequence"/>
</dbReference>
<evidence type="ECO:0000256" key="3">
    <source>
        <dbReference type="ARBA" id="ARBA00022833"/>
    </source>
</evidence>
<reference evidence="7 8" key="1">
    <citation type="journal article" date="2010" name="Cell">
        <title>The genome of Naegleria gruberi illuminates early eukaryotic versatility.</title>
        <authorList>
            <person name="Fritz-Laylin L.K."/>
            <person name="Prochnik S.E."/>
            <person name="Ginger M.L."/>
            <person name="Dacks J.B."/>
            <person name="Carpenter M.L."/>
            <person name="Field M.C."/>
            <person name="Kuo A."/>
            <person name="Paredez A."/>
            <person name="Chapman J."/>
            <person name="Pham J."/>
            <person name="Shu S."/>
            <person name="Neupane R."/>
            <person name="Cipriano M."/>
            <person name="Mancuso J."/>
            <person name="Tu H."/>
            <person name="Salamov A."/>
            <person name="Lindquist E."/>
            <person name="Shapiro H."/>
            <person name="Lucas S."/>
            <person name="Grigoriev I.V."/>
            <person name="Cande W.Z."/>
            <person name="Fulton C."/>
            <person name="Rokhsar D.S."/>
            <person name="Dawson S.C."/>
        </authorList>
    </citation>
    <scope>NUCLEOTIDE SEQUENCE [LARGE SCALE GENOMIC DNA]</scope>
    <source>
        <strain evidence="7 8">NEG-M</strain>
    </source>
</reference>
<accession>D2VTS6</accession>
<dbReference type="GeneID" id="8854252"/>
<dbReference type="AlphaFoldDB" id="D2VTS6"/>